<proteinExistence type="predicted"/>
<accession>A0A8F3E7J2</accession>
<evidence type="ECO:0000313" key="2">
    <source>
        <dbReference type="Proteomes" id="UP000693725"/>
    </source>
</evidence>
<organism evidence="1 2">
    <name type="scientific">Arthrobacter phage SilentRX</name>
    <dbReference type="NCBI Taxonomy" id="2836091"/>
    <lineage>
        <taxon>Viruses</taxon>
        <taxon>Duplodnaviria</taxon>
        <taxon>Heunggongvirae</taxon>
        <taxon>Uroviricota</taxon>
        <taxon>Caudoviricetes</taxon>
        <taxon>Silentrexvirus</taxon>
        <taxon>Silentrexvirus silentrx</taxon>
    </lineage>
</organism>
<dbReference type="GeneID" id="77932291"/>
<sequence length="371" mass="41244">MALSCELHTAFLYDRGGKRQIGQLDPLERVRWGRTRDDVSVGLVNITTPGDECAQALSMAEAGRVELVVFRGGLRVWEGPVSRITYYGKSVEIEAKDVVYYMTRTIIRGEYDNRYPNTSTVLARIERIINAELARKEALDPPINVTQHIQYIPAKTPGVTDSRTASHTLPYETTLFNHIDNYAARGGLDYTVIGRSILFFDVHERIGQTAMVTADDFIGDPVITQYGSELTTYVAMTDGKGHWGDYGGVDPYYGEWEILHQAYDETAPQADPNDVPTVAEMRSQAQRAHKQGKLPPLVARIPDNTQLNPAGVLQISDLVPGVWIPLQVSVPGRTVSQMQKLDKMSVEENAGKGEVIKVVLSPAYQESYVEE</sequence>
<keyword evidence="2" id="KW-1185">Reference proteome</keyword>
<evidence type="ECO:0000313" key="1">
    <source>
        <dbReference type="EMBL" id="QWY82773.1"/>
    </source>
</evidence>
<dbReference type="RefSeq" id="YP_010656414.1">
    <property type="nucleotide sequence ID" value="NC_070838.1"/>
</dbReference>
<dbReference type="KEGG" id="vg:77932291"/>
<protein>
    <submittedName>
        <fullName evidence="1">Minor tail protein</fullName>
    </submittedName>
</protein>
<dbReference type="EMBL" id="MW862992">
    <property type="protein sequence ID" value="QWY82773.1"/>
    <property type="molecule type" value="Genomic_DNA"/>
</dbReference>
<gene>
    <name evidence="1" type="primary">33</name>
    <name evidence="1" type="ORF">SEA_SILENTRX_33</name>
</gene>
<dbReference type="Proteomes" id="UP000693725">
    <property type="component" value="Segment"/>
</dbReference>
<name>A0A8F3E7J2_9CAUD</name>
<reference evidence="1" key="1">
    <citation type="submission" date="2021-04" db="EMBL/GenBank/DDBJ databases">
        <authorList>
            <person name="Edwards E.G."/>
            <person name="Siddiqui F.A."/>
            <person name="Anastasi R.E."/>
            <person name="Conroy D.J."/>
            <person name="Gerton T.J."/>
            <person name="Laizure I.E."/>
            <person name="Reynolds J.D."/>
            <person name="Ulker M."/>
            <person name="Ouellette S.K."/>
            <person name="Duggan K.O."/>
            <person name="Johnson K.C."/>
            <person name="MacLea K.S."/>
            <person name="Garlena R.A."/>
            <person name="Russell D.A."/>
            <person name="Jacobs-Sera D."/>
            <person name="Hatfull G.F."/>
        </authorList>
    </citation>
    <scope>NUCLEOTIDE SEQUENCE</scope>
</reference>